<evidence type="ECO:0000256" key="11">
    <source>
        <dbReference type="ARBA" id="ARBA00023306"/>
    </source>
</evidence>
<evidence type="ECO:0000256" key="4">
    <source>
        <dbReference type="ARBA" id="ARBA00022771"/>
    </source>
</evidence>
<evidence type="ECO:0000313" key="15">
    <source>
        <dbReference type="EMBL" id="KAJ3651373.1"/>
    </source>
</evidence>
<dbReference type="GO" id="GO:0008270">
    <property type="term" value="F:zinc ion binding"/>
    <property type="evidence" value="ECO:0007669"/>
    <property type="project" value="UniProtKB-KW"/>
</dbReference>
<evidence type="ECO:0000256" key="8">
    <source>
        <dbReference type="ARBA" id="ARBA00023125"/>
    </source>
</evidence>
<accession>A0AA38I549</accession>
<comment type="similarity">
    <text evidence="2">Belongs to the THAP1 family.</text>
</comment>
<evidence type="ECO:0000259" key="14">
    <source>
        <dbReference type="PROSITE" id="PS50950"/>
    </source>
</evidence>
<dbReference type="AlphaFoldDB" id="A0AA38I549"/>
<feature type="compositionally biased region" description="Low complexity" evidence="13">
    <location>
        <begin position="74"/>
        <end position="98"/>
    </location>
</feature>
<evidence type="ECO:0000256" key="7">
    <source>
        <dbReference type="ARBA" id="ARBA00023054"/>
    </source>
</evidence>
<keyword evidence="6" id="KW-0805">Transcription regulation</keyword>
<name>A0AA38I549_9CUCU</name>
<dbReference type="Proteomes" id="UP001168821">
    <property type="component" value="Unassembled WGS sequence"/>
</dbReference>
<keyword evidence="9" id="KW-0804">Transcription</keyword>
<keyword evidence="4 12" id="KW-0863">Zinc-finger</keyword>
<feature type="domain" description="THAP-type" evidence="14">
    <location>
        <begin position="1"/>
        <end position="78"/>
    </location>
</feature>
<sequence length="254" mass="28354">MVKVCFMCKRPFEKASTRSYHLFPNDVSLRHEWFKKLGVEPTGARFLYLCSDHFTSDKFLIRPQGRRVLRKDATPATPVRSPSPATSATTETASEGSPNTTVEDEPTNIETITIESTKVDPNEIEPILKSDSGFILVMTTSLSPAPSPTESAGENCVDFAEEIEITDSPINEVRFPQDPISPSATIQHQEEIIHVEMQRTVKESLMCLRFEVTIDCTRIIKLQSNSSPIQRESVTSNRQTVAEDVLPAKQLTAK</sequence>
<evidence type="ECO:0000256" key="5">
    <source>
        <dbReference type="ARBA" id="ARBA00022833"/>
    </source>
</evidence>
<proteinExistence type="inferred from homology"/>
<gene>
    <name evidence="15" type="ORF">Zmor_017422</name>
</gene>
<keyword evidence="3" id="KW-0479">Metal-binding</keyword>
<dbReference type="PANTHER" id="PTHR46600">
    <property type="entry name" value="THAP DOMAIN-CONTAINING"/>
    <property type="match status" value="1"/>
</dbReference>
<evidence type="ECO:0000256" key="1">
    <source>
        <dbReference type="ARBA" id="ARBA00004642"/>
    </source>
</evidence>
<comment type="subcellular location">
    <subcellularLocation>
        <location evidence="1">Nucleus</location>
        <location evidence="1">Nucleoplasm</location>
    </subcellularLocation>
</comment>
<evidence type="ECO:0000256" key="2">
    <source>
        <dbReference type="ARBA" id="ARBA00006177"/>
    </source>
</evidence>
<dbReference type="SUPFAM" id="SSF57716">
    <property type="entry name" value="Glucocorticoid receptor-like (DNA-binding domain)"/>
    <property type="match status" value="1"/>
</dbReference>
<evidence type="ECO:0000256" key="3">
    <source>
        <dbReference type="ARBA" id="ARBA00022723"/>
    </source>
</evidence>
<keyword evidence="11" id="KW-0131">Cell cycle</keyword>
<keyword evidence="7" id="KW-0175">Coiled coil</keyword>
<dbReference type="InterPro" id="IPR038441">
    <property type="entry name" value="THAP_Znf_sf"/>
</dbReference>
<dbReference type="GO" id="GO:0005654">
    <property type="term" value="C:nucleoplasm"/>
    <property type="evidence" value="ECO:0007669"/>
    <property type="project" value="UniProtKB-SubCell"/>
</dbReference>
<dbReference type="InterPro" id="IPR026516">
    <property type="entry name" value="THAP1/10"/>
</dbReference>
<keyword evidence="8 12" id="KW-0238">DNA-binding</keyword>
<dbReference type="Pfam" id="PF05485">
    <property type="entry name" value="THAP"/>
    <property type="match status" value="1"/>
</dbReference>
<dbReference type="PROSITE" id="PS50950">
    <property type="entry name" value="ZF_THAP"/>
    <property type="match status" value="1"/>
</dbReference>
<evidence type="ECO:0000256" key="6">
    <source>
        <dbReference type="ARBA" id="ARBA00023015"/>
    </source>
</evidence>
<evidence type="ECO:0000256" key="12">
    <source>
        <dbReference type="PROSITE-ProRule" id="PRU00309"/>
    </source>
</evidence>
<keyword evidence="10" id="KW-0539">Nucleus</keyword>
<evidence type="ECO:0000313" key="16">
    <source>
        <dbReference type="Proteomes" id="UP001168821"/>
    </source>
</evidence>
<comment type="caution">
    <text evidence="15">The sequence shown here is derived from an EMBL/GenBank/DDBJ whole genome shotgun (WGS) entry which is preliminary data.</text>
</comment>
<evidence type="ECO:0000256" key="9">
    <source>
        <dbReference type="ARBA" id="ARBA00023163"/>
    </source>
</evidence>
<dbReference type="Gene3D" id="6.20.210.20">
    <property type="entry name" value="THAP domain"/>
    <property type="match status" value="1"/>
</dbReference>
<keyword evidence="16" id="KW-1185">Reference proteome</keyword>
<dbReference type="InterPro" id="IPR006612">
    <property type="entry name" value="THAP_Znf"/>
</dbReference>
<reference evidence="15" key="1">
    <citation type="journal article" date="2023" name="G3 (Bethesda)">
        <title>Whole genome assemblies of Zophobas morio and Tenebrio molitor.</title>
        <authorList>
            <person name="Kaur S."/>
            <person name="Stinson S.A."/>
            <person name="diCenzo G.C."/>
        </authorList>
    </citation>
    <scope>NUCLEOTIDE SEQUENCE</scope>
    <source>
        <strain evidence="15">QUZm001</strain>
    </source>
</reference>
<dbReference type="SMART" id="SM00980">
    <property type="entry name" value="THAP"/>
    <property type="match status" value="1"/>
</dbReference>
<keyword evidence="5" id="KW-0862">Zinc</keyword>
<protein>
    <recommendedName>
        <fullName evidence="14">THAP-type domain-containing protein</fullName>
    </recommendedName>
</protein>
<evidence type="ECO:0000256" key="13">
    <source>
        <dbReference type="SAM" id="MobiDB-lite"/>
    </source>
</evidence>
<organism evidence="15 16">
    <name type="scientific">Zophobas morio</name>
    <dbReference type="NCBI Taxonomy" id="2755281"/>
    <lineage>
        <taxon>Eukaryota</taxon>
        <taxon>Metazoa</taxon>
        <taxon>Ecdysozoa</taxon>
        <taxon>Arthropoda</taxon>
        <taxon>Hexapoda</taxon>
        <taxon>Insecta</taxon>
        <taxon>Pterygota</taxon>
        <taxon>Neoptera</taxon>
        <taxon>Endopterygota</taxon>
        <taxon>Coleoptera</taxon>
        <taxon>Polyphaga</taxon>
        <taxon>Cucujiformia</taxon>
        <taxon>Tenebrionidae</taxon>
        <taxon>Zophobas</taxon>
    </lineage>
</organism>
<feature type="region of interest" description="Disordered" evidence="13">
    <location>
        <begin position="70"/>
        <end position="109"/>
    </location>
</feature>
<dbReference type="PANTHER" id="PTHR46600:SF1">
    <property type="entry name" value="THAP DOMAIN-CONTAINING PROTEIN 1"/>
    <property type="match status" value="1"/>
</dbReference>
<dbReference type="EMBL" id="JALNTZ010000005">
    <property type="protein sequence ID" value="KAJ3651373.1"/>
    <property type="molecule type" value="Genomic_DNA"/>
</dbReference>
<evidence type="ECO:0000256" key="10">
    <source>
        <dbReference type="ARBA" id="ARBA00023242"/>
    </source>
</evidence>
<dbReference type="GO" id="GO:0043565">
    <property type="term" value="F:sequence-specific DNA binding"/>
    <property type="evidence" value="ECO:0007669"/>
    <property type="project" value="InterPro"/>
</dbReference>